<protein>
    <submittedName>
        <fullName evidence="2">Uncharacterized protein</fullName>
    </submittedName>
</protein>
<evidence type="ECO:0000313" key="3">
    <source>
        <dbReference type="Proteomes" id="UP000053776"/>
    </source>
</evidence>
<feature type="region of interest" description="Disordered" evidence="1">
    <location>
        <begin position="1"/>
        <end position="43"/>
    </location>
</feature>
<dbReference type="SUPFAM" id="SSF64356">
    <property type="entry name" value="SNARE-like"/>
    <property type="match status" value="1"/>
</dbReference>
<name>A0A0J9TFH7_PLAVI</name>
<dbReference type="OrthoDB" id="27923at2759"/>
<sequence>MHPREMKWIPKGQNAPQRDKMHPREIKCTPEGQNAPQREAEDAGTSLALSSHALAMTPIKGANSEVGCKEGRQSRLMASPPSDIPGIYSFIKKKAFKEAAFFVARTIPSRIEYNTKEIITHESNTVFAIKFSDNICPVVIATDDYPESAVR</sequence>
<dbReference type="Proteomes" id="UP000053776">
    <property type="component" value="Unassembled WGS sequence"/>
</dbReference>
<evidence type="ECO:0000313" key="2">
    <source>
        <dbReference type="EMBL" id="KMZ93914.1"/>
    </source>
</evidence>
<dbReference type="Gene3D" id="3.30.450.50">
    <property type="entry name" value="Longin domain"/>
    <property type="match status" value="1"/>
</dbReference>
<organism evidence="2 3">
    <name type="scientific">Plasmodium vivax Mauritania I</name>
    <dbReference type="NCBI Taxonomy" id="1035515"/>
    <lineage>
        <taxon>Eukaryota</taxon>
        <taxon>Sar</taxon>
        <taxon>Alveolata</taxon>
        <taxon>Apicomplexa</taxon>
        <taxon>Aconoidasida</taxon>
        <taxon>Haemosporida</taxon>
        <taxon>Plasmodiidae</taxon>
        <taxon>Plasmodium</taxon>
        <taxon>Plasmodium (Plasmodium)</taxon>
    </lineage>
</organism>
<accession>A0A0J9TFH7</accession>
<gene>
    <name evidence="2" type="ORF">PVMG_03081</name>
</gene>
<evidence type="ECO:0000256" key="1">
    <source>
        <dbReference type="SAM" id="MobiDB-lite"/>
    </source>
</evidence>
<feature type="compositionally biased region" description="Basic and acidic residues" evidence="1">
    <location>
        <begin position="17"/>
        <end position="28"/>
    </location>
</feature>
<proteinExistence type="predicted"/>
<dbReference type="EMBL" id="KQ235028">
    <property type="protein sequence ID" value="KMZ93914.1"/>
    <property type="molecule type" value="Genomic_DNA"/>
</dbReference>
<dbReference type="InterPro" id="IPR011012">
    <property type="entry name" value="Longin-like_dom_sf"/>
</dbReference>
<reference evidence="2 3" key="1">
    <citation type="submission" date="2011-08" db="EMBL/GenBank/DDBJ databases">
        <title>The Genome Sequence of Plasmodium vivax Mauritania I.</title>
        <authorList>
            <consortium name="The Broad Institute Genome Sequencing Platform"/>
            <consortium name="The Broad Institute Genome Sequencing Center for Infectious Disease"/>
            <person name="Neafsey D."/>
            <person name="Carlton J."/>
            <person name="Barnwell J."/>
            <person name="Collins W."/>
            <person name="Escalante A."/>
            <person name="Mullikin J."/>
            <person name="Saul A."/>
            <person name="Guigo R."/>
            <person name="Camara F."/>
            <person name="Young S.K."/>
            <person name="Zeng Q."/>
            <person name="Gargeya S."/>
            <person name="Fitzgerald M."/>
            <person name="Haas B."/>
            <person name="Abouelleil A."/>
            <person name="Alvarado L."/>
            <person name="Arachchi H.M."/>
            <person name="Berlin A."/>
            <person name="Brown A."/>
            <person name="Chapman S.B."/>
            <person name="Chen Z."/>
            <person name="Dunbar C."/>
            <person name="Freedman E."/>
            <person name="Gearin G."/>
            <person name="Gellesch M."/>
            <person name="Goldberg J."/>
            <person name="Griggs A."/>
            <person name="Gujja S."/>
            <person name="Heiman D."/>
            <person name="Howarth C."/>
            <person name="Larson L."/>
            <person name="Lui A."/>
            <person name="MacDonald P.J.P."/>
            <person name="Montmayeur A."/>
            <person name="Murphy C."/>
            <person name="Neiman D."/>
            <person name="Pearson M."/>
            <person name="Priest M."/>
            <person name="Roberts A."/>
            <person name="Saif S."/>
            <person name="Shea T."/>
            <person name="Shenoy N."/>
            <person name="Sisk P."/>
            <person name="Stolte C."/>
            <person name="Sykes S."/>
            <person name="Wortman J."/>
            <person name="Nusbaum C."/>
            <person name="Birren B."/>
        </authorList>
    </citation>
    <scope>NUCLEOTIDE SEQUENCE [LARGE SCALE GENOMIC DNA]</scope>
    <source>
        <strain evidence="2 3">Mauritania I</strain>
    </source>
</reference>
<dbReference type="AlphaFoldDB" id="A0A0J9TFH7"/>